<evidence type="ECO:0000313" key="4">
    <source>
        <dbReference type="WBParaSite" id="SBAD_0001352501-mRNA-1"/>
    </source>
</evidence>
<name>A0A183JB61_9BILA</name>
<dbReference type="PANTHER" id="PTHR23346">
    <property type="entry name" value="TRANSLATIONAL ACTIVATOR GCN1-RELATED"/>
    <property type="match status" value="1"/>
</dbReference>
<dbReference type="Proteomes" id="UP000270296">
    <property type="component" value="Unassembled WGS sequence"/>
</dbReference>
<protein>
    <submittedName>
        <fullName evidence="4">Cse1 domain-containing protein</fullName>
    </submittedName>
</protein>
<dbReference type="Pfam" id="PF24984">
    <property type="entry name" value="HEAT_EF3_GNC1"/>
    <property type="match status" value="1"/>
</dbReference>
<dbReference type="InterPro" id="IPR016024">
    <property type="entry name" value="ARM-type_fold"/>
</dbReference>
<reference evidence="2 3" key="2">
    <citation type="submission" date="2018-11" db="EMBL/GenBank/DDBJ databases">
        <authorList>
            <consortium name="Pathogen Informatics"/>
        </authorList>
    </citation>
    <scope>NUCLEOTIDE SEQUENCE [LARGE SCALE GENOMIC DNA]</scope>
</reference>
<dbReference type="GO" id="GO:0034198">
    <property type="term" value="P:cellular response to amino acid starvation"/>
    <property type="evidence" value="ECO:0007669"/>
    <property type="project" value="TreeGrafter"/>
</dbReference>
<evidence type="ECO:0000313" key="3">
    <source>
        <dbReference type="Proteomes" id="UP000270296"/>
    </source>
</evidence>
<evidence type="ECO:0000313" key="2">
    <source>
        <dbReference type="EMBL" id="VDP54166.1"/>
    </source>
</evidence>
<dbReference type="GO" id="GO:0019887">
    <property type="term" value="F:protein kinase regulator activity"/>
    <property type="evidence" value="ECO:0007669"/>
    <property type="project" value="TreeGrafter"/>
</dbReference>
<dbReference type="Gene3D" id="1.25.10.10">
    <property type="entry name" value="Leucine-rich Repeat Variant"/>
    <property type="match status" value="1"/>
</dbReference>
<dbReference type="OrthoDB" id="5148094at2759"/>
<evidence type="ECO:0000256" key="1">
    <source>
        <dbReference type="ARBA" id="ARBA00022737"/>
    </source>
</evidence>
<sequence length="145" mass="16021">MAFCAPKQLSSCLPSIVPKVIEALSDTHISRVIQNPEIQGCSFLQLIDVFVFSALFSAIAPNLLQAIENPADRTPDCLQVLIRTEFVHYIDAASLALLMPVMHRAFSDRSMETRKLAAQIIGNIYALTDQKVAFVKTDHMIVSCT</sequence>
<gene>
    <name evidence="2" type="ORF">SBAD_LOCUS13109</name>
</gene>
<keyword evidence="1" id="KW-0677">Repeat</keyword>
<proteinExistence type="predicted"/>
<organism evidence="4">
    <name type="scientific">Soboliphyme baturini</name>
    <dbReference type="NCBI Taxonomy" id="241478"/>
    <lineage>
        <taxon>Eukaryota</taxon>
        <taxon>Metazoa</taxon>
        <taxon>Ecdysozoa</taxon>
        <taxon>Nematoda</taxon>
        <taxon>Enoplea</taxon>
        <taxon>Dorylaimia</taxon>
        <taxon>Dioctophymatida</taxon>
        <taxon>Dioctophymatoidea</taxon>
        <taxon>Soboliphymatidae</taxon>
        <taxon>Soboliphyme</taxon>
    </lineage>
</organism>
<dbReference type="EMBL" id="UZAM01020291">
    <property type="protein sequence ID" value="VDP54166.1"/>
    <property type="molecule type" value="Genomic_DNA"/>
</dbReference>
<dbReference type="InterPro" id="IPR011989">
    <property type="entry name" value="ARM-like"/>
</dbReference>
<keyword evidence="3" id="KW-1185">Reference proteome</keyword>
<accession>A0A183JB61</accession>
<dbReference type="WBParaSite" id="SBAD_0001352501-mRNA-1">
    <property type="protein sequence ID" value="SBAD_0001352501-mRNA-1"/>
    <property type="gene ID" value="SBAD_0001352501"/>
</dbReference>
<dbReference type="PANTHER" id="PTHR23346:SF7">
    <property type="entry name" value="STALLED RIBOSOME SENSOR GCN1"/>
    <property type="match status" value="1"/>
</dbReference>
<dbReference type="AlphaFoldDB" id="A0A183JB61"/>
<dbReference type="GO" id="GO:0006417">
    <property type="term" value="P:regulation of translation"/>
    <property type="evidence" value="ECO:0007669"/>
    <property type="project" value="TreeGrafter"/>
</dbReference>
<dbReference type="SUPFAM" id="SSF48371">
    <property type="entry name" value="ARM repeat"/>
    <property type="match status" value="1"/>
</dbReference>
<dbReference type="GO" id="GO:0005829">
    <property type="term" value="C:cytosol"/>
    <property type="evidence" value="ECO:0007669"/>
    <property type="project" value="TreeGrafter"/>
</dbReference>
<reference evidence="4" key="1">
    <citation type="submission" date="2016-06" db="UniProtKB">
        <authorList>
            <consortium name="WormBaseParasite"/>
        </authorList>
    </citation>
    <scope>IDENTIFICATION</scope>
</reference>